<evidence type="ECO:0000313" key="3">
    <source>
        <dbReference type="EMBL" id="OFW56843.1"/>
    </source>
</evidence>
<dbReference type="Proteomes" id="UP000177876">
    <property type="component" value="Unassembled WGS sequence"/>
</dbReference>
<accession>A0A1F2WJ31</accession>
<proteinExistence type="predicted"/>
<evidence type="ECO:0000256" key="1">
    <source>
        <dbReference type="SAM" id="Coils"/>
    </source>
</evidence>
<dbReference type="STRING" id="1797197.A2Y75_06675"/>
<comment type="caution">
    <text evidence="3">The sequence shown here is derived from an EMBL/GenBank/DDBJ whole genome shotgun (WGS) entry which is preliminary data.</text>
</comment>
<keyword evidence="1" id="KW-0175">Coiled coil</keyword>
<dbReference type="EMBL" id="MELK01000040">
    <property type="protein sequence ID" value="OFW56843.1"/>
    <property type="molecule type" value="Genomic_DNA"/>
</dbReference>
<organism evidence="3 4">
    <name type="scientific">Candidatus Solincola sediminis</name>
    <dbReference type="NCBI Taxonomy" id="1797199"/>
    <lineage>
        <taxon>Bacteria</taxon>
        <taxon>Bacillati</taxon>
        <taxon>Actinomycetota</taxon>
        <taxon>Candidatus Geothermincolia</taxon>
        <taxon>Candidatus Geothermincolales</taxon>
        <taxon>Candidatus Geothermincolaceae</taxon>
        <taxon>Candidatus Solincola</taxon>
    </lineage>
</organism>
<keyword evidence="2" id="KW-0472">Membrane</keyword>
<reference evidence="3 4" key="1">
    <citation type="journal article" date="2016" name="Nat. Commun.">
        <title>Thousands of microbial genomes shed light on interconnected biogeochemical processes in an aquifer system.</title>
        <authorList>
            <person name="Anantharaman K."/>
            <person name="Brown C.T."/>
            <person name="Hug L.A."/>
            <person name="Sharon I."/>
            <person name="Castelle C.J."/>
            <person name="Probst A.J."/>
            <person name="Thomas B.C."/>
            <person name="Singh A."/>
            <person name="Wilkins M.J."/>
            <person name="Karaoz U."/>
            <person name="Brodie E.L."/>
            <person name="Williams K.H."/>
            <person name="Hubbard S.S."/>
            <person name="Banfield J.F."/>
        </authorList>
    </citation>
    <scope>NUCLEOTIDE SEQUENCE [LARGE SCALE GENOMIC DNA]</scope>
</reference>
<sequence length="238" mass="26902">MSGITLWYAKLSHKARIGLLFGAIGLILLIVISVAYMTLVPEKVQVRTGTITRDPIDGYVWEDNTETLMVNPSEVSNYHVEYIDKLSEEHIKQLQEEQQARADERKRLEKATGVEAVEVVVPTSQLEDLETIQKNMSVMSQEVITGMDFANELDEMRTLLKQFRGQVASMTLPPELEPLRQDGLEIIDMAIQACTLTLQYIGTGDDALLQQAMDLTERVAAEWQEIMDRYAEVPTTLQ</sequence>
<evidence type="ECO:0000256" key="2">
    <source>
        <dbReference type="SAM" id="Phobius"/>
    </source>
</evidence>
<keyword evidence="2" id="KW-1133">Transmembrane helix</keyword>
<dbReference type="AlphaFoldDB" id="A0A1F2WJ31"/>
<gene>
    <name evidence="3" type="ORF">A2Y75_06675</name>
</gene>
<protein>
    <submittedName>
        <fullName evidence="3">Uncharacterized protein</fullName>
    </submittedName>
</protein>
<feature type="coiled-coil region" evidence="1">
    <location>
        <begin position="87"/>
        <end position="114"/>
    </location>
</feature>
<evidence type="ECO:0000313" key="4">
    <source>
        <dbReference type="Proteomes" id="UP000177876"/>
    </source>
</evidence>
<name>A0A1F2WJ31_9ACTN</name>
<feature type="transmembrane region" description="Helical" evidence="2">
    <location>
        <begin position="17"/>
        <end position="39"/>
    </location>
</feature>
<keyword evidence="2" id="KW-0812">Transmembrane</keyword>